<name>A0A5B7CK62_PORTR</name>
<dbReference type="EMBL" id="VSRR010000056">
    <property type="protein sequence ID" value="MPC09124.1"/>
    <property type="molecule type" value="Genomic_DNA"/>
</dbReference>
<gene>
    <name evidence="1" type="ORF">E2C01_001727</name>
</gene>
<accession>A0A5B7CK62</accession>
<dbReference type="Proteomes" id="UP000324222">
    <property type="component" value="Unassembled WGS sequence"/>
</dbReference>
<sequence>MKSTDRTQETVVLTTVLEQLAAALQWGGRGQETLFTTTYANVQVPDIFWDHIKLLRSNIKKFETFENQVLTVHTLNVLPLVLASLLASSPESLPSSEEVESVPTEERVALDNYSTQLRTVSLSLCKSWLVQSFLLDPSPKTPWPSQNYTAQPHTPLRHQVALQGKDFPQLQRHTVSWNSNIC</sequence>
<dbReference type="AlphaFoldDB" id="A0A5B7CK62"/>
<keyword evidence="2" id="KW-1185">Reference proteome</keyword>
<protein>
    <submittedName>
        <fullName evidence="1">Uncharacterized protein</fullName>
    </submittedName>
</protein>
<evidence type="ECO:0000313" key="1">
    <source>
        <dbReference type="EMBL" id="MPC09124.1"/>
    </source>
</evidence>
<comment type="caution">
    <text evidence="1">The sequence shown here is derived from an EMBL/GenBank/DDBJ whole genome shotgun (WGS) entry which is preliminary data.</text>
</comment>
<evidence type="ECO:0000313" key="2">
    <source>
        <dbReference type="Proteomes" id="UP000324222"/>
    </source>
</evidence>
<proteinExistence type="predicted"/>
<organism evidence="1 2">
    <name type="scientific">Portunus trituberculatus</name>
    <name type="common">Swimming crab</name>
    <name type="synonym">Neptunus trituberculatus</name>
    <dbReference type="NCBI Taxonomy" id="210409"/>
    <lineage>
        <taxon>Eukaryota</taxon>
        <taxon>Metazoa</taxon>
        <taxon>Ecdysozoa</taxon>
        <taxon>Arthropoda</taxon>
        <taxon>Crustacea</taxon>
        <taxon>Multicrustacea</taxon>
        <taxon>Malacostraca</taxon>
        <taxon>Eumalacostraca</taxon>
        <taxon>Eucarida</taxon>
        <taxon>Decapoda</taxon>
        <taxon>Pleocyemata</taxon>
        <taxon>Brachyura</taxon>
        <taxon>Eubrachyura</taxon>
        <taxon>Portunoidea</taxon>
        <taxon>Portunidae</taxon>
        <taxon>Portuninae</taxon>
        <taxon>Portunus</taxon>
    </lineage>
</organism>
<reference evidence="1 2" key="1">
    <citation type="submission" date="2019-05" db="EMBL/GenBank/DDBJ databases">
        <title>Another draft genome of Portunus trituberculatus and its Hox gene families provides insights of decapod evolution.</title>
        <authorList>
            <person name="Jeong J.-H."/>
            <person name="Song I."/>
            <person name="Kim S."/>
            <person name="Choi T."/>
            <person name="Kim D."/>
            <person name="Ryu S."/>
            <person name="Kim W."/>
        </authorList>
    </citation>
    <scope>NUCLEOTIDE SEQUENCE [LARGE SCALE GENOMIC DNA]</scope>
    <source>
        <tissue evidence="1">Muscle</tissue>
    </source>
</reference>